<dbReference type="EMBL" id="KI925147">
    <property type="protein sequence ID" value="ETW16272.1"/>
    <property type="molecule type" value="Genomic_DNA"/>
</dbReference>
<dbReference type="PROSITE" id="PS50222">
    <property type="entry name" value="EF_HAND_2"/>
    <property type="match status" value="2"/>
</dbReference>
<gene>
    <name evidence="3" type="ORF">PFFVO_04806</name>
</gene>
<evidence type="ECO:0000313" key="4">
    <source>
        <dbReference type="Proteomes" id="UP000030690"/>
    </source>
</evidence>
<feature type="domain" description="EF-hand" evidence="2">
    <location>
        <begin position="3"/>
        <end position="38"/>
    </location>
</feature>
<dbReference type="InterPro" id="IPR050403">
    <property type="entry name" value="Myosin_RLC"/>
</dbReference>
<dbReference type="SUPFAM" id="SSF47473">
    <property type="entry name" value="EF-hand"/>
    <property type="match status" value="1"/>
</dbReference>
<evidence type="ECO:0000313" key="3">
    <source>
        <dbReference type="EMBL" id="ETW16272.1"/>
    </source>
</evidence>
<dbReference type="InterPro" id="IPR011992">
    <property type="entry name" value="EF-hand-dom_pair"/>
</dbReference>
<accession>A0A024V150</accession>
<dbReference type="PANTHER" id="PTHR23049">
    <property type="entry name" value="MYOSIN REGULATORY LIGHT CHAIN 2"/>
    <property type="match status" value="1"/>
</dbReference>
<dbReference type="AlphaFoldDB" id="A0A024V150"/>
<dbReference type="Gene3D" id="1.10.238.10">
    <property type="entry name" value="EF-hand"/>
    <property type="match status" value="1"/>
</dbReference>
<dbReference type="FunFam" id="1.10.238.10:FF:000380">
    <property type="entry name" value="Calmodulin, putative"/>
    <property type="match status" value="1"/>
</dbReference>
<dbReference type="Proteomes" id="UP000030690">
    <property type="component" value="Unassembled WGS sequence"/>
</dbReference>
<reference evidence="3 4" key="2">
    <citation type="submission" date="2013-02" db="EMBL/GenBank/DDBJ databases">
        <title>The Genome Sequence of Plasmodium falciparum Vietnam Oak-Knoll (FVO).</title>
        <authorList>
            <consortium name="The Broad Institute Genome Sequencing Platform"/>
            <consortium name="The Broad Institute Genome Sequencing Center for Infectious Disease"/>
            <person name="Neafsey D."/>
            <person name="Cheeseman I."/>
            <person name="Volkman S."/>
            <person name="Adams J."/>
            <person name="Walker B."/>
            <person name="Young S.K."/>
            <person name="Zeng Q."/>
            <person name="Gargeya S."/>
            <person name="Fitzgerald M."/>
            <person name="Haas B."/>
            <person name="Abouelleil A."/>
            <person name="Alvarado L."/>
            <person name="Arachchi H.M."/>
            <person name="Berlin A.M."/>
            <person name="Chapman S.B."/>
            <person name="Dewar J."/>
            <person name="Goldberg J."/>
            <person name="Griggs A."/>
            <person name="Gujja S."/>
            <person name="Hansen M."/>
            <person name="Howarth C."/>
            <person name="Imamovic A."/>
            <person name="Larimer J."/>
            <person name="McCowan C."/>
            <person name="Murphy C."/>
            <person name="Neiman D."/>
            <person name="Pearson M."/>
            <person name="Priest M."/>
            <person name="Roberts A."/>
            <person name="Saif S."/>
            <person name="Shea T."/>
            <person name="Sisk P."/>
            <person name="Sykes S."/>
            <person name="Wortman J."/>
            <person name="Nusbaum C."/>
            <person name="Birren B."/>
        </authorList>
    </citation>
    <scope>NUCLEOTIDE SEQUENCE [LARGE SCALE GENOMIC DNA]</scope>
    <source>
        <strain evidence="4">Vietnam Oak-Knoll (FVO)</strain>
    </source>
</reference>
<feature type="domain" description="EF-hand" evidence="2">
    <location>
        <begin position="69"/>
        <end position="104"/>
    </location>
</feature>
<dbReference type="GO" id="GO:0005509">
    <property type="term" value="F:calcium ion binding"/>
    <property type="evidence" value="ECO:0007669"/>
    <property type="project" value="InterPro"/>
</dbReference>
<protein>
    <recommendedName>
        <fullName evidence="2">EF-hand domain-containing protein</fullName>
    </recommendedName>
</protein>
<sequence length="136" mass="15637">MRIVDKQIKESFLLADRNFDGHISSNELLYALRFLGVESDYSLMENKSGATYSMNDYVKIAKKHLGAHTPKERITNSLKKMDKNNNGTISVDALVHLVMTMSDILTENDYRKFKKFVDPESRNIIPLHVFVEKILS</sequence>
<evidence type="ECO:0000259" key="2">
    <source>
        <dbReference type="PROSITE" id="PS50222"/>
    </source>
</evidence>
<dbReference type="Pfam" id="PF13499">
    <property type="entry name" value="EF-hand_7"/>
    <property type="match status" value="1"/>
</dbReference>
<dbReference type="SMR" id="A0A024V150"/>
<reference evidence="3 4" key="1">
    <citation type="submission" date="2013-02" db="EMBL/GenBank/DDBJ databases">
        <title>The Genome Annotation of Plasmodium falciparum Vietnam Oak-Knoll (FVO).</title>
        <authorList>
            <consortium name="The Broad Institute Genome Sequencing Platform"/>
            <consortium name="The Broad Institute Genome Sequencing Center for Infectious Disease"/>
            <person name="Neafsey D."/>
            <person name="Hoffman S."/>
            <person name="Volkman S."/>
            <person name="Rosenthal P."/>
            <person name="Walker B."/>
            <person name="Young S.K."/>
            <person name="Zeng Q."/>
            <person name="Gargeya S."/>
            <person name="Fitzgerald M."/>
            <person name="Haas B."/>
            <person name="Abouelleil A."/>
            <person name="Allen A.W."/>
            <person name="Alvarado L."/>
            <person name="Arachchi H.M."/>
            <person name="Berlin A.M."/>
            <person name="Chapman S.B."/>
            <person name="Gainer-Dewar J."/>
            <person name="Goldberg J."/>
            <person name="Griggs A."/>
            <person name="Gujja S."/>
            <person name="Hansen M."/>
            <person name="Howarth C."/>
            <person name="Imamovic A."/>
            <person name="Ireland A."/>
            <person name="Larimer J."/>
            <person name="McCowan C."/>
            <person name="Murphy C."/>
            <person name="Pearson M."/>
            <person name="Poon T.W."/>
            <person name="Priest M."/>
            <person name="Roberts A."/>
            <person name="Saif S."/>
            <person name="Shea T."/>
            <person name="Sisk P."/>
            <person name="Sykes S."/>
            <person name="Wortman J."/>
            <person name="Nusbaum C."/>
            <person name="Birren B."/>
        </authorList>
    </citation>
    <scope>NUCLEOTIDE SEQUENCE [LARGE SCALE GENOMIC DNA]</scope>
    <source>
        <strain evidence="4">Vietnam Oak-Knoll (FVO)</strain>
    </source>
</reference>
<name>A0A024V150_PLAFA</name>
<keyword evidence="1" id="KW-0677">Repeat</keyword>
<proteinExistence type="predicted"/>
<dbReference type="InterPro" id="IPR002048">
    <property type="entry name" value="EF_hand_dom"/>
</dbReference>
<dbReference type="OrthoDB" id="429467at2759"/>
<evidence type="ECO:0000256" key="1">
    <source>
        <dbReference type="ARBA" id="ARBA00022737"/>
    </source>
</evidence>
<organism evidence="3 4">
    <name type="scientific">Plasmodium falciparum Vietnam Oak-Knoll</name>
    <name type="common">FVO</name>
    <dbReference type="NCBI Taxonomy" id="1036723"/>
    <lineage>
        <taxon>Eukaryota</taxon>
        <taxon>Sar</taxon>
        <taxon>Alveolata</taxon>
        <taxon>Apicomplexa</taxon>
        <taxon>Aconoidasida</taxon>
        <taxon>Haemosporida</taxon>
        <taxon>Plasmodiidae</taxon>
        <taxon>Plasmodium</taxon>
        <taxon>Plasmodium (Laverania)</taxon>
    </lineage>
</organism>
<dbReference type="SMART" id="SM00054">
    <property type="entry name" value="EFh"/>
    <property type="match status" value="2"/>
</dbReference>